<evidence type="ECO:0000313" key="2">
    <source>
        <dbReference type="EMBL" id="MEJ8672982.1"/>
    </source>
</evidence>
<accession>A0ABU8UWI6</accession>
<comment type="caution">
    <text evidence="2">The sequence shown here is derived from an EMBL/GenBank/DDBJ whole genome shotgun (WGS) entry which is preliminary data.</text>
</comment>
<dbReference type="InterPro" id="IPR046176">
    <property type="entry name" value="DUF6185"/>
</dbReference>
<dbReference type="EMBL" id="JBBKAK010000001">
    <property type="protein sequence ID" value="MEJ8672982.1"/>
    <property type="molecule type" value="Genomic_DNA"/>
</dbReference>
<evidence type="ECO:0000313" key="3">
    <source>
        <dbReference type="Proteomes" id="UP001376459"/>
    </source>
</evidence>
<dbReference type="Proteomes" id="UP001376459">
    <property type="component" value="Unassembled WGS sequence"/>
</dbReference>
<reference evidence="2 3" key="1">
    <citation type="submission" date="2024-03" db="EMBL/GenBank/DDBJ databases">
        <title>Novel Streptomyces species of biotechnological and ecological value are a feature of Machair soil.</title>
        <authorList>
            <person name="Prole J.R."/>
            <person name="Goodfellow M."/>
            <person name="Allenby N."/>
            <person name="Ward A.C."/>
        </authorList>
    </citation>
    <scope>NUCLEOTIDE SEQUENCE [LARGE SCALE GENOMIC DNA]</scope>
    <source>
        <strain evidence="2 3">MS1.AVA.1</strain>
    </source>
</reference>
<feature type="region of interest" description="Disordered" evidence="1">
    <location>
        <begin position="51"/>
        <end position="75"/>
    </location>
</feature>
<name>A0ABU8UWI6_9ACTN</name>
<dbReference type="Pfam" id="PF19683">
    <property type="entry name" value="DUF6185"/>
    <property type="match status" value="1"/>
</dbReference>
<gene>
    <name evidence="2" type="ORF">WKI71_45200</name>
</gene>
<evidence type="ECO:0000256" key="1">
    <source>
        <dbReference type="SAM" id="MobiDB-lite"/>
    </source>
</evidence>
<keyword evidence="3" id="KW-1185">Reference proteome</keyword>
<feature type="region of interest" description="Disordered" evidence="1">
    <location>
        <begin position="333"/>
        <end position="367"/>
    </location>
</feature>
<sequence>MSCFLQAPFPRRREKTSALGRTRRSTGQHGREITARRLCVRQGGDQFDRRRARRLETRQSPTAQPGELGVQPCDDLPLGAGASLVGVTSSTADGHDEAGPYQGRLPGPLLGQPGPLRHGGYLAFTGRGGRLDRDTHATTCADGLSLGQDHGGSRPTRSPDRRTTGDGEEGASTLVWRPEKAVRSAPSVTVSARPPWETECATAGLAGARVDTSVEFQHAWPLLHQGRDPLNRRRGPRLETRQSLAAQPGSRGYIHAMACLTRQSQEQQTPRWSELRPHPPVVTTQEGRVKVVYQARSWVNRYQEDIDVGIWLVRAEADIWTATLMPPPALADSHWDRITVDPGPPGVQTAEPPPTAKREPPPWSGAR</sequence>
<organism evidence="2 3">
    <name type="scientific">Streptomyces machairae</name>
    <dbReference type="NCBI Taxonomy" id="3134109"/>
    <lineage>
        <taxon>Bacteria</taxon>
        <taxon>Bacillati</taxon>
        <taxon>Actinomycetota</taxon>
        <taxon>Actinomycetes</taxon>
        <taxon>Kitasatosporales</taxon>
        <taxon>Streptomycetaceae</taxon>
        <taxon>Streptomyces</taxon>
    </lineage>
</organism>
<feature type="region of interest" description="Disordered" evidence="1">
    <location>
        <begin position="1"/>
        <end position="33"/>
    </location>
</feature>
<feature type="compositionally biased region" description="Low complexity" evidence="1">
    <location>
        <begin position="99"/>
        <end position="120"/>
    </location>
</feature>
<proteinExistence type="predicted"/>
<feature type="region of interest" description="Disordered" evidence="1">
    <location>
        <begin position="87"/>
        <end position="172"/>
    </location>
</feature>
<protein>
    <submittedName>
        <fullName evidence="2">DUF6185 family protein</fullName>
    </submittedName>
</protein>